<name>D0NJR1_PHYIT</name>
<dbReference type="RefSeq" id="XP_002900682.1">
    <property type="nucleotide sequence ID" value="XM_002900636.1"/>
</dbReference>
<dbReference type="GO" id="GO:0019829">
    <property type="term" value="F:ATPase-coupled monoatomic cation transmembrane transporter activity"/>
    <property type="evidence" value="ECO:0007669"/>
    <property type="project" value="TreeGrafter"/>
</dbReference>
<dbReference type="EMBL" id="DS028142">
    <property type="protein sequence ID" value="EEY59997.1"/>
    <property type="molecule type" value="Genomic_DNA"/>
</dbReference>
<dbReference type="OrthoDB" id="113634at2759"/>
<dbReference type="AlphaFoldDB" id="D0NJR1"/>
<evidence type="ECO:0000256" key="2">
    <source>
        <dbReference type="ARBA" id="ARBA00022553"/>
    </source>
</evidence>
<protein>
    <submittedName>
        <fullName evidence="8">P-type ATPase (P-ATPase) superfamily</fullName>
    </submittedName>
</protein>
<comment type="subcellular location">
    <subcellularLocation>
        <location evidence="1">Membrane</location>
        <topology evidence="1">Multi-pass membrane protein</topology>
    </subcellularLocation>
</comment>
<dbReference type="GO" id="GO:0016020">
    <property type="term" value="C:membrane"/>
    <property type="evidence" value="ECO:0007669"/>
    <property type="project" value="UniProtKB-SubCell"/>
</dbReference>
<dbReference type="KEGG" id="pif:PITG_13163"/>
<evidence type="ECO:0000256" key="3">
    <source>
        <dbReference type="ARBA" id="ARBA00022723"/>
    </source>
</evidence>
<dbReference type="Gene3D" id="3.40.50.1000">
    <property type="entry name" value="HAD superfamily/HAD-like"/>
    <property type="match status" value="1"/>
</dbReference>
<sequence>MTLNALSSFKDCNLRNELKPETKSLLDELQNAKIDVCISTGDNALTAVHVCRELEMPLKPKIAVVYVDPSTRNTVYILSDTIKLSESAQWENFNSRTMNQIMEECDLAITGAALEKLWSKCGGDTIQRIIKQTPIFARIRPQQKTWFVDQLIEIRLIVGMCGDGTNGCGALKAAHVGLALSSAEASIVVPFTSKAKVKVIYDVPGT</sequence>
<dbReference type="Proteomes" id="UP000006643">
    <property type="component" value="Unassembled WGS sequence"/>
</dbReference>
<dbReference type="VEuPathDB" id="FungiDB:PITG_13163"/>
<dbReference type="OMA" id="CRELEMP"/>
<evidence type="ECO:0000256" key="7">
    <source>
        <dbReference type="ARBA" id="ARBA00022967"/>
    </source>
</evidence>
<dbReference type="InParanoid" id="D0NJR1"/>
<gene>
    <name evidence="8" type="ORF">PITG_13163</name>
</gene>
<organism evidence="8 9">
    <name type="scientific">Phytophthora infestans (strain T30-4)</name>
    <name type="common">Potato late blight agent</name>
    <dbReference type="NCBI Taxonomy" id="403677"/>
    <lineage>
        <taxon>Eukaryota</taxon>
        <taxon>Sar</taxon>
        <taxon>Stramenopiles</taxon>
        <taxon>Oomycota</taxon>
        <taxon>Peronosporomycetes</taxon>
        <taxon>Peronosporales</taxon>
        <taxon>Peronosporaceae</taxon>
        <taxon>Phytophthora</taxon>
    </lineage>
</organism>
<reference evidence="9" key="1">
    <citation type="journal article" date="2009" name="Nature">
        <title>Genome sequence and analysis of the Irish potato famine pathogen Phytophthora infestans.</title>
        <authorList>
            <consortium name="The Broad Institute Genome Sequencing Platform"/>
            <person name="Haas B.J."/>
            <person name="Kamoun S."/>
            <person name="Zody M.C."/>
            <person name="Jiang R.H."/>
            <person name="Handsaker R.E."/>
            <person name="Cano L.M."/>
            <person name="Grabherr M."/>
            <person name="Kodira C.D."/>
            <person name="Raffaele S."/>
            <person name="Torto-Alalibo T."/>
            <person name="Bozkurt T.O."/>
            <person name="Ah-Fong A.M."/>
            <person name="Alvarado L."/>
            <person name="Anderson V.L."/>
            <person name="Armstrong M.R."/>
            <person name="Avrova A."/>
            <person name="Baxter L."/>
            <person name="Beynon J."/>
            <person name="Boevink P.C."/>
            <person name="Bollmann S.R."/>
            <person name="Bos J.I."/>
            <person name="Bulone V."/>
            <person name="Cai G."/>
            <person name="Cakir C."/>
            <person name="Carrington J.C."/>
            <person name="Chawner M."/>
            <person name="Conti L."/>
            <person name="Costanzo S."/>
            <person name="Ewan R."/>
            <person name="Fahlgren N."/>
            <person name="Fischbach M.A."/>
            <person name="Fugelstad J."/>
            <person name="Gilroy E.M."/>
            <person name="Gnerre S."/>
            <person name="Green P.J."/>
            <person name="Grenville-Briggs L.J."/>
            <person name="Griffith J."/>
            <person name="Grunwald N.J."/>
            <person name="Horn K."/>
            <person name="Horner N.R."/>
            <person name="Hu C.H."/>
            <person name="Huitema E."/>
            <person name="Jeong D.H."/>
            <person name="Jones A.M."/>
            <person name="Jones J.D."/>
            <person name="Jones R.W."/>
            <person name="Karlsson E.K."/>
            <person name="Kunjeti S.G."/>
            <person name="Lamour K."/>
            <person name="Liu Z."/>
            <person name="Ma L."/>
            <person name="Maclean D."/>
            <person name="Chibucos M.C."/>
            <person name="McDonald H."/>
            <person name="McWalters J."/>
            <person name="Meijer H.J."/>
            <person name="Morgan W."/>
            <person name="Morris P.F."/>
            <person name="Munro C.A."/>
            <person name="O'Neill K."/>
            <person name="Ospina-Giraldo M."/>
            <person name="Pinzon A."/>
            <person name="Pritchard L."/>
            <person name="Ramsahoye B."/>
            <person name="Ren Q."/>
            <person name="Restrepo S."/>
            <person name="Roy S."/>
            <person name="Sadanandom A."/>
            <person name="Savidor A."/>
            <person name="Schornack S."/>
            <person name="Schwartz D.C."/>
            <person name="Schumann U.D."/>
            <person name="Schwessinger B."/>
            <person name="Seyer L."/>
            <person name="Sharpe T."/>
            <person name="Silvar C."/>
            <person name="Song J."/>
            <person name="Studholme D.J."/>
            <person name="Sykes S."/>
            <person name="Thines M."/>
            <person name="van de Vondervoort P.J."/>
            <person name="Phuntumart V."/>
            <person name="Wawra S."/>
            <person name="Weide R."/>
            <person name="Win J."/>
            <person name="Young C."/>
            <person name="Zhou S."/>
            <person name="Fry W."/>
            <person name="Meyers B.C."/>
            <person name="van West P."/>
            <person name="Ristaino J."/>
            <person name="Govers F."/>
            <person name="Birch P.R."/>
            <person name="Whisson S.C."/>
            <person name="Judelson H.S."/>
            <person name="Nusbaum C."/>
        </authorList>
    </citation>
    <scope>NUCLEOTIDE SEQUENCE [LARGE SCALE GENOMIC DNA]</scope>
    <source>
        <strain evidence="9">T30-4</strain>
    </source>
</reference>
<dbReference type="InterPro" id="IPR023214">
    <property type="entry name" value="HAD_sf"/>
</dbReference>
<keyword evidence="5" id="KW-0067">ATP-binding</keyword>
<evidence type="ECO:0000256" key="6">
    <source>
        <dbReference type="ARBA" id="ARBA00022842"/>
    </source>
</evidence>
<evidence type="ECO:0000313" key="9">
    <source>
        <dbReference type="Proteomes" id="UP000006643"/>
    </source>
</evidence>
<dbReference type="GeneID" id="9472979"/>
<proteinExistence type="predicted"/>
<dbReference type="eggNOG" id="KOG0208">
    <property type="taxonomic scope" value="Eukaryota"/>
</dbReference>
<dbReference type="SUPFAM" id="SSF56784">
    <property type="entry name" value="HAD-like"/>
    <property type="match status" value="1"/>
</dbReference>
<evidence type="ECO:0000313" key="8">
    <source>
        <dbReference type="EMBL" id="EEY59997.1"/>
    </source>
</evidence>
<keyword evidence="9" id="KW-1185">Reference proteome</keyword>
<accession>D0NJR1</accession>
<dbReference type="InterPro" id="IPR006544">
    <property type="entry name" value="P-type_TPase_V"/>
</dbReference>
<dbReference type="PANTHER" id="PTHR45630">
    <property type="entry name" value="CATION-TRANSPORTING ATPASE-RELATED"/>
    <property type="match status" value="1"/>
</dbReference>
<keyword evidence="4" id="KW-0547">Nucleotide-binding</keyword>
<keyword evidence="7" id="KW-1278">Translocase</keyword>
<dbReference type="GO" id="GO:0005524">
    <property type="term" value="F:ATP binding"/>
    <property type="evidence" value="ECO:0007669"/>
    <property type="project" value="UniProtKB-KW"/>
</dbReference>
<dbReference type="HOGENOM" id="CLU_1334184_0_0_1"/>
<keyword evidence="2" id="KW-0597">Phosphoprotein</keyword>
<dbReference type="GO" id="GO:0046872">
    <property type="term" value="F:metal ion binding"/>
    <property type="evidence" value="ECO:0007669"/>
    <property type="project" value="UniProtKB-KW"/>
</dbReference>
<dbReference type="GO" id="GO:0140358">
    <property type="term" value="F:P-type transmembrane transporter activity"/>
    <property type="evidence" value="ECO:0007669"/>
    <property type="project" value="InterPro"/>
</dbReference>
<evidence type="ECO:0000256" key="4">
    <source>
        <dbReference type="ARBA" id="ARBA00022741"/>
    </source>
</evidence>
<evidence type="ECO:0000256" key="5">
    <source>
        <dbReference type="ARBA" id="ARBA00022840"/>
    </source>
</evidence>
<keyword evidence="6" id="KW-0460">Magnesium</keyword>
<dbReference type="InterPro" id="IPR036412">
    <property type="entry name" value="HAD-like_sf"/>
</dbReference>
<evidence type="ECO:0000256" key="1">
    <source>
        <dbReference type="ARBA" id="ARBA00004141"/>
    </source>
</evidence>
<dbReference type="PANTHER" id="PTHR45630:SF8">
    <property type="entry name" value="CATION-TRANSPORTING ATPASE"/>
    <property type="match status" value="1"/>
</dbReference>
<keyword evidence="3" id="KW-0479">Metal-binding</keyword>